<protein>
    <submittedName>
        <fullName evidence="1">Uncharacterized protein</fullName>
    </submittedName>
</protein>
<accession>A0ABR3MHA9</accession>
<sequence length="67" mass="7493">MEERTTADQVAERTDISRDVLQRALHSLQASERDLSPRLICTADSDYFSKGPISLSSNAKLRTVTLQ</sequence>
<reference evidence="1 2" key="1">
    <citation type="submission" date="2023-09" db="EMBL/GenBank/DDBJ databases">
        <authorList>
            <person name="Wang M."/>
        </authorList>
    </citation>
    <scope>NUCLEOTIDE SEQUENCE [LARGE SCALE GENOMIC DNA]</scope>
    <source>
        <strain evidence="1">GT-2023</strain>
        <tissue evidence="1">Liver</tissue>
    </source>
</reference>
<evidence type="ECO:0000313" key="2">
    <source>
        <dbReference type="Proteomes" id="UP001558613"/>
    </source>
</evidence>
<name>A0ABR3MHA9_9TELE</name>
<evidence type="ECO:0000313" key="1">
    <source>
        <dbReference type="EMBL" id="KAL1264456.1"/>
    </source>
</evidence>
<keyword evidence="2" id="KW-1185">Reference proteome</keyword>
<comment type="caution">
    <text evidence="1">The sequence shown here is derived from an EMBL/GenBank/DDBJ whole genome shotgun (WGS) entry which is preliminary data.</text>
</comment>
<organism evidence="1 2">
    <name type="scientific">Cirrhinus molitorella</name>
    <name type="common">mud carp</name>
    <dbReference type="NCBI Taxonomy" id="172907"/>
    <lineage>
        <taxon>Eukaryota</taxon>
        <taxon>Metazoa</taxon>
        <taxon>Chordata</taxon>
        <taxon>Craniata</taxon>
        <taxon>Vertebrata</taxon>
        <taxon>Euteleostomi</taxon>
        <taxon>Actinopterygii</taxon>
        <taxon>Neopterygii</taxon>
        <taxon>Teleostei</taxon>
        <taxon>Ostariophysi</taxon>
        <taxon>Cypriniformes</taxon>
        <taxon>Cyprinidae</taxon>
        <taxon>Labeoninae</taxon>
        <taxon>Labeonini</taxon>
        <taxon>Cirrhinus</taxon>
    </lineage>
</organism>
<dbReference type="Proteomes" id="UP001558613">
    <property type="component" value="Unassembled WGS sequence"/>
</dbReference>
<proteinExistence type="predicted"/>
<gene>
    <name evidence="1" type="ORF">QQF64_004811</name>
</gene>
<dbReference type="EMBL" id="JAYMGO010000012">
    <property type="protein sequence ID" value="KAL1264456.1"/>
    <property type="molecule type" value="Genomic_DNA"/>
</dbReference>